<evidence type="ECO:0000313" key="8">
    <source>
        <dbReference type="EMBL" id="CAG8300989.1"/>
    </source>
</evidence>
<comment type="caution">
    <text evidence="8">The sequence shown here is derived from an EMBL/GenBank/DDBJ whole genome shotgun (WGS) entry which is preliminary data.</text>
</comment>
<proteinExistence type="predicted"/>
<dbReference type="InterPro" id="IPR051711">
    <property type="entry name" value="Stress_Response_Reg"/>
</dbReference>
<evidence type="ECO:0000256" key="3">
    <source>
        <dbReference type="ARBA" id="ARBA00023125"/>
    </source>
</evidence>
<protein>
    <recommendedName>
        <fullName evidence="10">Transcription factor domain-containing protein</fullName>
    </recommendedName>
</protein>
<keyword evidence="2" id="KW-0805">Transcription regulation</keyword>
<keyword evidence="3" id="KW-0238">DNA-binding</keyword>
<keyword evidence="5" id="KW-0539">Nucleus</keyword>
<accession>A0A9W4N6G2</accession>
<feature type="transmembrane region" description="Helical" evidence="7">
    <location>
        <begin position="182"/>
        <end position="202"/>
    </location>
</feature>
<keyword evidence="9" id="KW-1185">Reference proteome</keyword>
<dbReference type="PANTHER" id="PTHR47540:SF2">
    <property type="entry name" value="ZN(II)2CYS6 TRANSCRIPTION FACTOR (EUROFUNG)"/>
    <property type="match status" value="1"/>
</dbReference>
<evidence type="ECO:0000256" key="1">
    <source>
        <dbReference type="ARBA" id="ARBA00004123"/>
    </source>
</evidence>
<evidence type="ECO:0000256" key="2">
    <source>
        <dbReference type="ARBA" id="ARBA00023015"/>
    </source>
</evidence>
<feature type="region of interest" description="Disordered" evidence="6">
    <location>
        <begin position="305"/>
        <end position="324"/>
    </location>
</feature>
<name>A0A9W4N6G2_PENOL</name>
<dbReference type="EMBL" id="CAJVOS010000104">
    <property type="protein sequence ID" value="CAG8300989.1"/>
    <property type="molecule type" value="Genomic_DNA"/>
</dbReference>
<dbReference type="OrthoDB" id="6486656at2759"/>
<dbReference type="GO" id="GO:0045944">
    <property type="term" value="P:positive regulation of transcription by RNA polymerase II"/>
    <property type="evidence" value="ECO:0007669"/>
    <property type="project" value="TreeGrafter"/>
</dbReference>
<evidence type="ECO:0000256" key="7">
    <source>
        <dbReference type="SAM" id="Phobius"/>
    </source>
</evidence>
<dbReference type="CDD" id="cd12148">
    <property type="entry name" value="fungal_TF_MHR"/>
    <property type="match status" value="1"/>
</dbReference>
<keyword evidence="4" id="KW-0804">Transcription</keyword>
<keyword evidence="7" id="KW-0472">Membrane</keyword>
<evidence type="ECO:0000256" key="5">
    <source>
        <dbReference type="ARBA" id="ARBA00023242"/>
    </source>
</evidence>
<dbReference type="Proteomes" id="UP001153618">
    <property type="component" value="Unassembled WGS sequence"/>
</dbReference>
<organism evidence="8 9">
    <name type="scientific">Penicillium olsonii</name>
    <dbReference type="NCBI Taxonomy" id="99116"/>
    <lineage>
        <taxon>Eukaryota</taxon>
        <taxon>Fungi</taxon>
        <taxon>Dikarya</taxon>
        <taxon>Ascomycota</taxon>
        <taxon>Pezizomycotina</taxon>
        <taxon>Eurotiomycetes</taxon>
        <taxon>Eurotiomycetidae</taxon>
        <taxon>Eurotiales</taxon>
        <taxon>Aspergillaceae</taxon>
        <taxon>Penicillium</taxon>
    </lineage>
</organism>
<reference evidence="8" key="1">
    <citation type="submission" date="2021-07" db="EMBL/GenBank/DDBJ databases">
        <authorList>
            <person name="Branca A.L. A."/>
        </authorList>
    </citation>
    <scope>NUCLEOTIDE SEQUENCE</scope>
</reference>
<sequence>MSLGLAVRLSQMIDIQREQQLASLDPLEAFLRRRLFWAMFMIDRLVKIIGKATTQLYPATDQSQRPADTIVVGLESELHSWLASTPTFFNPLYDGSNRDESLFYDIPWILKRQQRTVKAAFFFANMLIYRGHVLREFRCQEPSTPHSSPLSARAEKCADNALSMIALAADFGINECRYNGTFWITSHFLFCAISILLVYLNMCQNPEQRLRVEKAIGDAMAFHRKLDSSVNISAQRLLDVSISNLPLLTLVHFRGWSLWLTLLQMQESHWRAQIIGTLNPPTSLAMETAYEAEIGYQESHAIDGETYFNDSSHPAPLPSNPGDASLEPVQDIVSNTQSYNDSMMLTHRRVNWIPLCQTHLVHLGASI</sequence>
<evidence type="ECO:0000256" key="4">
    <source>
        <dbReference type="ARBA" id="ARBA00023163"/>
    </source>
</evidence>
<dbReference type="PANTHER" id="PTHR47540">
    <property type="entry name" value="THIAMINE REPRESSIBLE GENES REGULATORY PROTEIN THI5"/>
    <property type="match status" value="1"/>
</dbReference>
<evidence type="ECO:0008006" key="10">
    <source>
        <dbReference type="Google" id="ProtNLM"/>
    </source>
</evidence>
<dbReference type="AlphaFoldDB" id="A0A9W4N6G2"/>
<dbReference type="GO" id="GO:0005634">
    <property type="term" value="C:nucleus"/>
    <property type="evidence" value="ECO:0007669"/>
    <property type="project" value="UniProtKB-SubCell"/>
</dbReference>
<evidence type="ECO:0000313" key="9">
    <source>
        <dbReference type="Proteomes" id="UP001153618"/>
    </source>
</evidence>
<keyword evidence="7" id="KW-0812">Transmembrane</keyword>
<evidence type="ECO:0000256" key="6">
    <source>
        <dbReference type="SAM" id="MobiDB-lite"/>
    </source>
</evidence>
<keyword evidence="7" id="KW-1133">Transmembrane helix</keyword>
<comment type="subcellular location">
    <subcellularLocation>
        <location evidence="1">Nucleus</location>
    </subcellularLocation>
</comment>
<gene>
    <name evidence="8" type="ORF">POLS_LOCUS9909</name>
</gene>
<dbReference type="GO" id="GO:0043565">
    <property type="term" value="F:sequence-specific DNA binding"/>
    <property type="evidence" value="ECO:0007669"/>
    <property type="project" value="TreeGrafter"/>
</dbReference>